<dbReference type="Proteomes" id="UP000313359">
    <property type="component" value="Unassembled WGS sequence"/>
</dbReference>
<accession>A0A5C2SJV9</accession>
<dbReference type="Pfam" id="PF20153">
    <property type="entry name" value="DUF6535"/>
    <property type="match status" value="1"/>
</dbReference>
<dbReference type="InterPro" id="IPR045338">
    <property type="entry name" value="DUF6535"/>
</dbReference>
<proteinExistence type="predicted"/>
<keyword evidence="1" id="KW-1133">Transmembrane helix</keyword>
<feature type="transmembrane region" description="Helical" evidence="1">
    <location>
        <begin position="199"/>
        <end position="220"/>
    </location>
</feature>
<feature type="non-terminal residue" evidence="3">
    <location>
        <position position="237"/>
    </location>
</feature>
<evidence type="ECO:0000313" key="4">
    <source>
        <dbReference type="Proteomes" id="UP000313359"/>
    </source>
</evidence>
<dbReference type="EMBL" id="ML122256">
    <property type="protein sequence ID" value="RPD63459.1"/>
    <property type="molecule type" value="Genomic_DNA"/>
</dbReference>
<organism evidence="3 4">
    <name type="scientific">Lentinus tigrinus ALCF2SS1-6</name>
    <dbReference type="NCBI Taxonomy" id="1328759"/>
    <lineage>
        <taxon>Eukaryota</taxon>
        <taxon>Fungi</taxon>
        <taxon>Dikarya</taxon>
        <taxon>Basidiomycota</taxon>
        <taxon>Agaricomycotina</taxon>
        <taxon>Agaricomycetes</taxon>
        <taxon>Polyporales</taxon>
        <taxon>Polyporaceae</taxon>
        <taxon>Lentinus</taxon>
    </lineage>
</organism>
<feature type="transmembrane region" description="Helical" evidence="1">
    <location>
        <begin position="107"/>
        <end position="132"/>
    </location>
</feature>
<gene>
    <name evidence="3" type="ORF">L227DRAFT_467865</name>
</gene>
<evidence type="ECO:0000259" key="2">
    <source>
        <dbReference type="Pfam" id="PF20153"/>
    </source>
</evidence>
<name>A0A5C2SJV9_9APHY</name>
<sequence>FTEEERAKAWDETANIVKKYSDEMVDRWNKEIDTLLVFAGLFSAILTAFNVQSYQLLMPAPPVDPVIVALEKISAQLSSFSVNPPSVNSTQPAFVRPDPTPSFPPLWAVWLNALWFSSLIFSLSAASVGIMVKQWLNEYNSGLSGTSRQIARLRQLRLNSLQRWHVKEIVAVLPVLLQIASALFFAGLLILLWQLNRTVAIVASVLVGVLAFFSISTIVLPSFATHCSYLSPPSRAL</sequence>
<dbReference type="AlphaFoldDB" id="A0A5C2SJV9"/>
<feature type="non-terminal residue" evidence="3">
    <location>
        <position position="1"/>
    </location>
</feature>
<evidence type="ECO:0000313" key="3">
    <source>
        <dbReference type="EMBL" id="RPD63459.1"/>
    </source>
</evidence>
<feature type="domain" description="DUF6535" evidence="2">
    <location>
        <begin position="10"/>
        <end position="194"/>
    </location>
</feature>
<feature type="transmembrane region" description="Helical" evidence="1">
    <location>
        <begin position="169"/>
        <end position="193"/>
    </location>
</feature>
<reference evidence="3" key="1">
    <citation type="journal article" date="2018" name="Genome Biol. Evol.">
        <title>Genomics and development of Lentinus tigrinus, a white-rot wood-decaying mushroom with dimorphic fruiting bodies.</title>
        <authorList>
            <person name="Wu B."/>
            <person name="Xu Z."/>
            <person name="Knudson A."/>
            <person name="Carlson A."/>
            <person name="Chen N."/>
            <person name="Kovaka S."/>
            <person name="LaButti K."/>
            <person name="Lipzen A."/>
            <person name="Pennachio C."/>
            <person name="Riley R."/>
            <person name="Schakwitz W."/>
            <person name="Umezawa K."/>
            <person name="Ohm R.A."/>
            <person name="Grigoriev I.V."/>
            <person name="Nagy L.G."/>
            <person name="Gibbons J."/>
            <person name="Hibbett D."/>
        </authorList>
    </citation>
    <scope>NUCLEOTIDE SEQUENCE [LARGE SCALE GENOMIC DNA]</scope>
    <source>
        <strain evidence="3">ALCF2SS1-6</strain>
    </source>
</reference>
<keyword evidence="4" id="KW-1185">Reference proteome</keyword>
<dbReference type="OrthoDB" id="3185525at2759"/>
<keyword evidence="1" id="KW-0812">Transmembrane</keyword>
<evidence type="ECO:0000256" key="1">
    <source>
        <dbReference type="SAM" id="Phobius"/>
    </source>
</evidence>
<protein>
    <recommendedName>
        <fullName evidence="2">DUF6535 domain-containing protein</fullName>
    </recommendedName>
</protein>
<keyword evidence="1" id="KW-0472">Membrane</keyword>
<feature type="transmembrane region" description="Helical" evidence="1">
    <location>
        <begin position="34"/>
        <end position="54"/>
    </location>
</feature>